<dbReference type="Gene3D" id="3.40.50.1820">
    <property type="entry name" value="alpha/beta hydrolase"/>
    <property type="match status" value="1"/>
</dbReference>
<dbReference type="PANTHER" id="PTHR43798">
    <property type="entry name" value="MONOACYLGLYCEROL LIPASE"/>
    <property type="match status" value="1"/>
</dbReference>
<evidence type="ECO:0000313" key="4">
    <source>
        <dbReference type="Proteomes" id="UP001201262"/>
    </source>
</evidence>
<dbReference type="GO" id="GO:0016787">
    <property type="term" value="F:hydrolase activity"/>
    <property type="evidence" value="ECO:0007669"/>
    <property type="project" value="UniProtKB-KW"/>
</dbReference>
<protein>
    <submittedName>
        <fullName evidence="3">Alpha/beta hydrolase</fullName>
    </submittedName>
</protein>
<sequence length="304" mass="32831">MESNIFKTSPETEIHVNISRPSTRNEHVKSPLLVFLHYWGGSSATWYKLTSPNSGTSLNADYPIMTIDFRGWGQSKGPTGGAATAEDYSVTPLASDIASTLTQLHRDTSHSALIYNGFVIIGHSMGGKVVLATLNCLSADLLGLVKGLVLVAPAPPTPLILPPDMSEQQRGAYNTEESVRWIAQNVLSSAEHLTDDDISIIVRDSLAGSTLAKDGWILHGMREDISPILDSLASRPLAKKVKIQVLAGELDVVEQKDRVEKEVVQSLTKKGFIVSFTVLKGLKHLIPLESPEAISQAISSVLSI</sequence>
<dbReference type="AlphaFoldDB" id="A0AAD4PVI3"/>
<evidence type="ECO:0000256" key="1">
    <source>
        <dbReference type="ARBA" id="ARBA00022801"/>
    </source>
</evidence>
<comment type="caution">
    <text evidence="3">The sequence shown here is derived from an EMBL/GenBank/DDBJ whole genome shotgun (WGS) entry which is preliminary data.</text>
</comment>
<dbReference type="InterPro" id="IPR050266">
    <property type="entry name" value="AB_hydrolase_sf"/>
</dbReference>
<proteinExistence type="predicted"/>
<dbReference type="GO" id="GO:0016020">
    <property type="term" value="C:membrane"/>
    <property type="evidence" value="ECO:0007669"/>
    <property type="project" value="TreeGrafter"/>
</dbReference>
<dbReference type="InterPro" id="IPR029058">
    <property type="entry name" value="AB_hydrolase_fold"/>
</dbReference>
<dbReference type="RefSeq" id="XP_046066924.1">
    <property type="nucleotide sequence ID" value="XM_046217317.1"/>
</dbReference>
<evidence type="ECO:0000259" key="2">
    <source>
        <dbReference type="Pfam" id="PF12697"/>
    </source>
</evidence>
<accession>A0AAD4PVI3</accession>
<organism evidence="3 4">
    <name type="scientific">Talaromyces proteolyticus</name>
    <dbReference type="NCBI Taxonomy" id="1131652"/>
    <lineage>
        <taxon>Eukaryota</taxon>
        <taxon>Fungi</taxon>
        <taxon>Dikarya</taxon>
        <taxon>Ascomycota</taxon>
        <taxon>Pezizomycotina</taxon>
        <taxon>Eurotiomycetes</taxon>
        <taxon>Eurotiomycetidae</taxon>
        <taxon>Eurotiales</taxon>
        <taxon>Trichocomaceae</taxon>
        <taxon>Talaromyces</taxon>
        <taxon>Talaromyces sect. Bacilispori</taxon>
    </lineage>
</organism>
<dbReference type="InterPro" id="IPR000073">
    <property type="entry name" value="AB_hydrolase_1"/>
</dbReference>
<dbReference type="GeneID" id="70247604"/>
<gene>
    <name evidence="3" type="ORF">BGW36DRAFT_389230</name>
</gene>
<keyword evidence="4" id="KW-1185">Reference proteome</keyword>
<reference evidence="3" key="1">
    <citation type="submission" date="2021-12" db="EMBL/GenBank/DDBJ databases">
        <title>Convergent genome expansion in fungi linked to evolution of root-endophyte symbiosis.</title>
        <authorList>
            <consortium name="DOE Joint Genome Institute"/>
            <person name="Ke Y.-H."/>
            <person name="Bonito G."/>
            <person name="Liao H.-L."/>
            <person name="Looney B."/>
            <person name="Rojas-Flechas A."/>
            <person name="Nash J."/>
            <person name="Hameed K."/>
            <person name="Schadt C."/>
            <person name="Martin F."/>
            <person name="Crous P.W."/>
            <person name="Miettinen O."/>
            <person name="Magnuson J.K."/>
            <person name="Labbe J."/>
            <person name="Jacobson D."/>
            <person name="Doktycz M.J."/>
            <person name="Veneault-Fourrey C."/>
            <person name="Kuo A."/>
            <person name="Mondo S."/>
            <person name="Calhoun S."/>
            <person name="Riley R."/>
            <person name="Ohm R."/>
            <person name="LaButti K."/>
            <person name="Andreopoulos B."/>
            <person name="Pangilinan J."/>
            <person name="Nolan M."/>
            <person name="Tritt A."/>
            <person name="Clum A."/>
            <person name="Lipzen A."/>
            <person name="Daum C."/>
            <person name="Barry K."/>
            <person name="Grigoriev I.V."/>
            <person name="Vilgalys R."/>
        </authorList>
    </citation>
    <scope>NUCLEOTIDE SEQUENCE</scope>
    <source>
        <strain evidence="3">PMI_201</strain>
    </source>
</reference>
<keyword evidence="1 3" id="KW-0378">Hydrolase</keyword>
<dbReference type="PANTHER" id="PTHR43798:SF31">
    <property type="entry name" value="AB HYDROLASE SUPERFAMILY PROTEIN YCLE"/>
    <property type="match status" value="1"/>
</dbReference>
<dbReference type="Pfam" id="PF12697">
    <property type="entry name" value="Abhydrolase_6"/>
    <property type="match status" value="1"/>
</dbReference>
<feature type="domain" description="AB hydrolase-1" evidence="2">
    <location>
        <begin position="33"/>
        <end position="296"/>
    </location>
</feature>
<dbReference type="Proteomes" id="UP001201262">
    <property type="component" value="Unassembled WGS sequence"/>
</dbReference>
<evidence type="ECO:0000313" key="3">
    <source>
        <dbReference type="EMBL" id="KAH8690728.1"/>
    </source>
</evidence>
<name>A0AAD4PVI3_9EURO</name>
<dbReference type="SUPFAM" id="SSF53474">
    <property type="entry name" value="alpha/beta-Hydrolases"/>
    <property type="match status" value="1"/>
</dbReference>
<dbReference type="EMBL" id="JAJTJA010000013">
    <property type="protein sequence ID" value="KAH8690728.1"/>
    <property type="molecule type" value="Genomic_DNA"/>
</dbReference>